<dbReference type="Pfam" id="PF04578">
    <property type="entry name" value="DUF594"/>
    <property type="match status" value="1"/>
</dbReference>
<dbReference type="PANTHER" id="PTHR31325">
    <property type="entry name" value="OS01G0798800 PROTEIN-RELATED"/>
    <property type="match status" value="1"/>
</dbReference>
<dbReference type="Pfam" id="PF13968">
    <property type="entry name" value="DUF4220"/>
    <property type="match status" value="1"/>
</dbReference>
<dbReference type="EMBL" id="JAMFTS010000005">
    <property type="protein sequence ID" value="KAJ4745652.1"/>
    <property type="molecule type" value="Genomic_DNA"/>
</dbReference>
<evidence type="ECO:0000313" key="4">
    <source>
        <dbReference type="EMBL" id="KAJ4801252.1"/>
    </source>
</evidence>
<sequence>MQIISEKWRNLWSSNEVRVLILASLALQIGLIFLAPLRKRSANKFLALTLWIFYLTADYVATLAIGNVLSKQNEVTVQCGASGTDPCELTALWAPFLLLHLGGPDTITSYSIEDNELWWRHLLGLVVQVASAAFVFLQSPPNQGLWIATILMFIPGLIKFIERTLALRSGSKDNLKDKIISELGPRNDFKVDFVSTSSNISEGEKELILEGYGWFGIFKRLLVDVTFSPNLLMQSQNRFSEVRTREALNLVAIELSFFYDILHTKAVQIHCIIGRVVRCSSLVSIIAALVTFTYLDKHTYASADIIITYILFGAGLSLEVIAAVILLFSDWMVVSLGRSGYGKCFAGAITMTMKGVLRNGKPRWSRTIGQYNLIGLCLRDRYTVITWIMRKLKIKGKWDNMCETKSIPLPEMLGDMMFNEAKRRAQNVHIYNVLVEARSLEHIYRGSKTLERHGKLKLLEWSMKKEFDECIILWHIATDICYHIDPSNISNQNESELIVGWNVSNYMIYLLTQQPSMLQLGYGKTRFEATCTVAKKKLKAEGKLEEKAARDVLEAKTRGPGGNSVEDDKEAGVSVLVDGCKLARELLDLHQKIRWSLISEAWMEMLGYAAIHCDSYQHARALSRGGELLTHLWLLMAQLGVVEEHKMQQFQSASV</sequence>
<protein>
    <recommendedName>
        <fullName evidence="2">DUF4220 domain-containing protein</fullName>
    </recommendedName>
</protein>
<feature type="transmembrane region" description="Helical" evidence="1">
    <location>
        <begin position="272"/>
        <end position="295"/>
    </location>
</feature>
<evidence type="ECO:0000259" key="2">
    <source>
        <dbReference type="Pfam" id="PF13968"/>
    </source>
</evidence>
<feature type="transmembrane region" description="Helical" evidence="1">
    <location>
        <begin position="144"/>
        <end position="161"/>
    </location>
</feature>
<evidence type="ECO:0000313" key="5">
    <source>
        <dbReference type="Proteomes" id="UP001140206"/>
    </source>
</evidence>
<feature type="transmembrane region" description="Helical" evidence="1">
    <location>
        <begin position="340"/>
        <end position="357"/>
    </location>
</feature>
<feature type="transmembrane region" description="Helical" evidence="1">
    <location>
        <begin position="45"/>
        <end position="65"/>
    </location>
</feature>
<keyword evidence="1" id="KW-1133">Transmembrane helix</keyword>
<keyword evidence="1" id="KW-0812">Transmembrane</keyword>
<gene>
    <name evidence="4" type="ORF">LUZ62_052498</name>
    <name evidence="3" type="ORF">LUZ62_080057</name>
</gene>
<dbReference type="InterPro" id="IPR007658">
    <property type="entry name" value="DUF594"/>
</dbReference>
<accession>A0AAV8GD77</accession>
<keyword evidence="1" id="KW-0472">Membrane</keyword>
<dbReference type="AlphaFoldDB" id="A0AAV8GD77"/>
<evidence type="ECO:0000256" key="1">
    <source>
        <dbReference type="SAM" id="Phobius"/>
    </source>
</evidence>
<dbReference type="InterPro" id="IPR025315">
    <property type="entry name" value="DUF4220"/>
</dbReference>
<proteinExistence type="predicted"/>
<feature type="transmembrane region" description="Helical" evidence="1">
    <location>
        <begin position="20"/>
        <end position="38"/>
    </location>
</feature>
<name>A0AAV8GD77_9POAL</name>
<comment type="caution">
    <text evidence="4">The sequence shown here is derived from an EMBL/GenBank/DDBJ whole genome shotgun (WGS) entry which is preliminary data.</text>
</comment>
<feature type="transmembrane region" description="Helical" evidence="1">
    <location>
        <begin position="307"/>
        <end position="328"/>
    </location>
</feature>
<organism evidence="4 5">
    <name type="scientific">Rhynchospora pubera</name>
    <dbReference type="NCBI Taxonomy" id="906938"/>
    <lineage>
        <taxon>Eukaryota</taxon>
        <taxon>Viridiplantae</taxon>
        <taxon>Streptophyta</taxon>
        <taxon>Embryophyta</taxon>
        <taxon>Tracheophyta</taxon>
        <taxon>Spermatophyta</taxon>
        <taxon>Magnoliopsida</taxon>
        <taxon>Liliopsida</taxon>
        <taxon>Poales</taxon>
        <taxon>Cyperaceae</taxon>
        <taxon>Cyperoideae</taxon>
        <taxon>Rhynchosporeae</taxon>
        <taxon>Rhynchospora</taxon>
    </lineage>
</organism>
<feature type="domain" description="DUF4220" evidence="2">
    <location>
        <begin position="51"/>
        <end position="374"/>
    </location>
</feature>
<evidence type="ECO:0000313" key="3">
    <source>
        <dbReference type="EMBL" id="KAJ4745652.1"/>
    </source>
</evidence>
<dbReference type="EMBL" id="JAMFTS010000002">
    <property type="protein sequence ID" value="KAJ4801252.1"/>
    <property type="molecule type" value="Genomic_DNA"/>
</dbReference>
<feature type="transmembrane region" description="Helical" evidence="1">
    <location>
        <begin position="118"/>
        <end position="137"/>
    </location>
</feature>
<keyword evidence="5" id="KW-1185">Reference proteome</keyword>
<dbReference type="Proteomes" id="UP001140206">
    <property type="component" value="Chromosome 5"/>
</dbReference>
<dbReference type="Proteomes" id="UP001140206">
    <property type="component" value="Chromosome 2"/>
</dbReference>
<reference evidence="4" key="1">
    <citation type="submission" date="2022-08" db="EMBL/GenBank/DDBJ databases">
        <authorList>
            <person name="Marques A."/>
        </authorList>
    </citation>
    <scope>NUCLEOTIDE SEQUENCE</scope>
    <source>
        <strain evidence="4">RhyPub2mFocal</strain>
        <tissue evidence="4">Leaves</tissue>
    </source>
</reference>